<dbReference type="InterPro" id="IPR036875">
    <property type="entry name" value="Znf_CCHC_sf"/>
</dbReference>
<dbReference type="GO" id="GO:0003676">
    <property type="term" value="F:nucleic acid binding"/>
    <property type="evidence" value="ECO:0007669"/>
    <property type="project" value="InterPro"/>
</dbReference>
<dbReference type="GO" id="GO:0008270">
    <property type="term" value="F:zinc ion binding"/>
    <property type="evidence" value="ECO:0007669"/>
    <property type="project" value="InterPro"/>
</dbReference>
<evidence type="ECO:0000256" key="1">
    <source>
        <dbReference type="SAM" id="MobiDB-lite"/>
    </source>
</evidence>
<reference evidence="3" key="2">
    <citation type="submission" date="2023-05" db="EMBL/GenBank/DDBJ databases">
        <authorList>
            <person name="Schelkunov M.I."/>
        </authorList>
    </citation>
    <scope>NUCLEOTIDE SEQUENCE</scope>
    <source>
        <strain evidence="3">Hsosn_3</strain>
        <tissue evidence="3">Leaf</tissue>
    </source>
</reference>
<name>A0AAD8H3T5_9APIA</name>
<protein>
    <recommendedName>
        <fullName evidence="2">CCHC-type domain-containing protein</fullName>
    </recommendedName>
</protein>
<feature type="domain" description="CCHC-type" evidence="2">
    <location>
        <begin position="10"/>
        <end position="26"/>
    </location>
</feature>
<dbReference type="EMBL" id="JAUIZM010000010">
    <property type="protein sequence ID" value="KAK1359934.1"/>
    <property type="molecule type" value="Genomic_DNA"/>
</dbReference>
<evidence type="ECO:0000313" key="4">
    <source>
        <dbReference type="Proteomes" id="UP001237642"/>
    </source>
</evidence>
<sequence>MLKRASTTVHCIYCTEVGHNTRSCKAKVLDQQTNSLSPENTTTEKIPVTCSYCKGAGHNTRTCPIKVSMATFMQVHVHLYFLYVFQQADQHQGKEQSNHVMKKGKKLANSTQPPVQQPLKRKETPLQNASPNKVVKKQAENTHGGIIKPFKAHAQQIMDVHSKKGQKFTSLKNLEAARLKMQKNVGKKR</sequence>
<organism evidence="3 4">
    <name type="scientific">Heracleum sosnowskyi</name>
    <dbReference type="NCBI Taxonomy" id="360622"/>
    <lineage>
        <taxon>Eukaryota</taxon>
        <taxon>Viridiplantae</taxon>
        <taxon>Streptophyta</taxon>
        <taxon>Embryophyta</taxon>
        <taxon>Tracheophyta</taxon>
        <taxon>Spermatophyta</taxon>
        <taxon>Magnoliopsida</taxon>
        <taxon>eudicotyledons</taxon>
        <taxon>Gunneridae</taxon>
        <taxon>Pentapetalae</taxon>
        <taxon>asterids</taxon>
        <taxon>campanulids</taxon>
        <taxon>Apiales</taxon>
        <taxon>Apiaceae</taxon>
        <taxon>Apioideae</taxon>
        <taxon>apioid superclade</taxon>
        <taxon>Tordylieae</taxon>
        <taxon>Tordyliinae</taxon>
        <taxon>Heracleum</taxon>
    </lineage>
</organism>
<dbReference type="SMART" id="SM00343">
    <property type="entry name" value="ZnF_C2HC"/>
    <property type="match status" value="2"/>
</dbReference>
<dbReference type="Proteomes" id="UP001237642">
    <property type="component" value="Unassembled WGS sequence"/>
</dbReference>
<evidence type="ECO:0000259" key="2">
    <source>
        <dbReference type="SMART" id="SM00343"/>
    </source>
</evidence>
<dbReference type="InterPro" id="IPR001878">
    <property type="entry name" value="Znf_CCHC"/>
</dbReference>
<dbReference type="Gene3D" id="4.10.60.10">
    <property type="entry name" value="Zinc finger, CCHC-type"/>
    <property type="match status" value="1"/>
</dbReference>
<dbReference type="SUPFAM" id="SSF57756">
    <property type="entry name" value="Retrovirus zinc finger-like domains"/>
    <property type="match status" value="1"/>
</dbReference>
<reference evidence="3" key="1">
    <citation type="submission" date="2023-02" db="EMBL/GenBank/DDBJ databases">
        <title>Genome of toxic invasive species Heracleum sosnowskyi carries increased number of genes despite the absence of recent whole-genome duplications.</title>
        <authorList>
            <person name="Schelkunov M."/>
            <person name="Shtratnikova V."/>
            <person name="Makarenko M."/>
            <person name="Klepikova A."/>
            <person name="Omelchenko D."/>
            <person name="Novikova G."/>
            <person name="Obukhova E."/>
            <person name="Bogdanov V."/>
            <person name="Penin A."/>
            <person name="Logacheva M."/>
        </authorList>
    </citation>
    <scope>NUCLEOTIDE SEQUENCE</scope>
    <source>
        <strain evidence="3">Hsosn_3</strain>
        <tissue evidence="3">Leaf</tissue>
    </source>
</reference>
<feature type="domain" description="CCHC-type" evidence="2">
    <location>
        <begin position="49"/>
        <end position="65"/>
    </location>
</feature>
<comment type="caution">
    <text evidence="3">The sequence shown here is derived from an EMBL/GenBank/DDBJ whole genome shotgun (WGS) entry which is preliminary data.</text>
</comment>
<keyword evidence="4" id="KW-1185">Reference proteome</keyword>
<evidence type="ECO:0000313" key="3">
    <source>
        <dbReference type="EMBL" id="KAK1359934.1"/>
    </source>
</evidence>
<accession>A0AAD8H3T5</accession>
<dbReference type="AlphaFoldDB" id="A0AAD8H3T5"/>
<proteinExistence type="predicted"/>
<feature type="region of interest" description="Disordered" evidence="1">
    <location>
        <begin position="94"/>
        <end position="134"/>
    </location>
</feature>
<gene>
    <name evidence="3" type="ORF">POM88_044408</name>
</gene>